<dbReference type="EnsemblMetazoa" id="AALFPA23_002590.R2500">
    <property type="protein sequence ID" value="AALFPA23_002590.P2500"/>
    <property type="gene ID" value="AALFPA23_002590"/>
</dbReference>
<dbReference type="GeneID" id="134291853"/>
<proteinExistence type="predicted"/>
<sequence>MTRLLKYPFTYSALLQPLPFPPTLARAAASFKRMSRSTTGSSQHSSSPDSSGSSPVNKIFQRYARQKRMSETCRKWKTIPSAVRRDPDDVQFTLMSYNILAQDLLEMHEDLYEQHDQVTLSWPHRYDRLLAEINLVRPDILCLQEMQDDHKAQFSSGLSNFKYEMIFKKRTGDKPDGCAIFYRRDLFELVDYHDVEYYQPGVKRLDRENVAIIAKFRVKSNPSQSLVVATTHLLYNPRRQDIRLAQVQVLLAELDRLAFLGRMESGTPKYAPTILCGDFNLQPYTAPYVLLTTGFLQYENLSTNTLEPIPGGSSFGKVLLPKKLGIMDDCRHESHLDRTEEEEEKCTRLHHSSKEARVARTPSPEEEQDNPFFNQGALKHRFKFTSAYRHNIGDETQEATTFQGQWATVDYLFYTKYQCAGEKRLSENNLKLVATYALPTVKQAREIYTIPNMYFGSDHFALAGRFLLKAQREPNL</sequence>
<organism evidence="3 4">
    <name type="scientific">Aedes albopictus</name>
    <name type="common">Asian tiger mosquito</name>
    <name type="synonym">Stegomyia albopicta</name>
    <dbReference type="NCBI Taxonomy" id="7160"/>
    <lineage>
        <taxon>Eukaryota</taxon>
        <taxon>Metazoa</taxon>
        <taxon>Ecdysozoa</taxon>
        <taxon>Arthropoda</taxon>
        <taxon>Hexapoda</taxon>
        <taxon>Insecta</taxon>
        <taxon>Pterygota</taxon>
        <taxon>Neoptera</taxon>
        <taxon>Endopterygota</taxon>
        <taxon>Diptera</taxon>
        <taxon>Nematocera</taxon>
        <taxon>Culicoidea</taxon>
        <taxon>Culicidae</taxon>
        <taxon>Culicinae</taxon>
        <taxon>Aedini</taxon>
        <taxon>Aedes</taxon>
        <taxon>Stegomyia</taxon>
    </lineage>
</organism>
<evidence type="ECO:0000259" key="2">
    <source>
        <dbReference type="Pfam" id="PF03372"/>
    </source>
</evidence>
<dbReference type="InterPro" id="IPR036691">
    <property type="entry name" value="Endo/exonu/phosph_ase_sf"/>
</dbReference>
<protein>
    <recommendedName>
        <fullName evidence="2">Endonuclease/exonuclease/phosphatase domain-containing protein</fullName>
    </recommendedName>
</protein>
<name>A0ABM1XT26_AEDAL</name>
<accession>A0ABM1XT26</accession>
<keyword evidence="4" id="KW-1185">Reference proteome</keyword>
<dbReference type="Pfam" id="PF03372">
    <property type="entry name" value="Exo_endo_phos"/>
    <property type="match status" value="1"/>
</dbReference>
<evidence type="ECO:0000313" key="4">
    <source>
        <dbReference type="Proteomes" id="UP000069940"/>
    </source>
</evidence>
<reference evidence="3" key="2">
    <citation type="submission" date="2025-05" db="UniProtKB">
        <authorList>
            <consortium name="EnsemblMetazoa"/>
        </authorList>
    </citation>
    <scope>IDENTIFICATION</scope>
    <source>
        <strain evidence="3">Foshan</strain>
    </source>
</reference>
<dbReference type="PANTHER" id="PTHR12121:SF34">
    <property type="entry name" value="PROTEIN ANGEL"/>
    <property type="match status" value="1"/>
</dbReference>
<feature type="domain" description="Endonuclease/exonuclease/phosphatase" evidence="2">
    <location>
        <begin position="95"/>
        <end position="313"/>
    </location>
</feature>
<dbReference type="RefSeq" id="XP_062716166.1">
    <property type="nucleotide sequence ID" value="XM_062860182.1"/>
</dbReference>
<dbReference type="SUPFAM" id="SSF56219">
    <property type="entry name" value="DNase I-like"/>
    <property type="match status" value="1"/>
</dbReference>
<dbReference type="InterPro" id="IPR005135">
    <property type="entry name" value="Endo/exonuclease/phosphatase"/>
</dbReference>
<reference evidence="4" key="1">
    <citation type="journal article" date="2015" name="Proc. Natl. Acad. Sci. U.S.A.">
        <title>Genome sequence of the Asian Tiger mosquito, Aedes albopictus, reveals insights into its biology, genetics, and evolution.</title>
        <authorList>
            <person name="Chen X.G."/>
            <person name="Jiang X."/>
            <person name="Gu J."/>
            <person name="Xu M."/>
            <person name="Wu Y."/>
            <person name="Deng Y."/>
            <person name="Zhang C."/>
            <person name="Bonizzoni M."/>
            <person name="Dermauw W."/>
            <person name="Vontas J."/>
            <person name="Armbruster P."/>
            <person name="Huang X."/>
            <person name="Yang Y."/>
            <person name="Zhang H."/>
            <person name="He W."/>
            <person name="Peng H."/>
            <person name="Liu Y."/>
            <person name="Wu K."/>
            <person name="Chen J."/>
            <person name="Lirakis M."/>
            <person name="Topalis P."/>
            <person name="Van Leeuwen T."/>
            <person name="Hall A.B."/>
            <person name="Jiang X."/>
            <person name="Thorpe C."/>
            <person name="Mueller R.L."/>
            <person name="Sun C."/>
            <person name="Waterhouse R.M."/>
            <person name="Yan G."/>
            <person name="Tu Z.J."/>
            <person name="Fang X."/>
            <person name="James A.A."/>
        </authorList>
    </citation>
    <scope>NUCLEOTIDE SEQUENCE [LARGE SCALE GENOMIC DNA]</scope>
    <source>
        <strain evidence="4">Foshan</strain>
    </source>
</reference>
<feature type="compositionally biased region" description="Low complexity" evidence="1">
    <location>
        <begin position="36"/>
        <end position="55"/>
    </location>
</feature>
<dbReference type="Gene3D" id="3.60.10.10">
    <property type="entry name" value="Endonuclease/exonuclease/phosphatase"/>
    <property type="match status" value="1"/>
</dbReference>
<dbReference type="InterPro" id="IPR050410">
    <property type="entry name" value="CCR4/nocturin_mRNA_transcr"/>
</dbReference>
<dbReference type="PANTHER" id="PTHR12121">
    <property type="entry name" value="CARBON CATABOLITE REPRESSOR PROTEIN 4"/>
    <property type="match status" value="1"/>
</dbReference>
<evidence type="ECO:0000256" key="1">
    <source>
        <dbReference type="SAM" id="MobiDB-lite"/>
    </source>
</evidence>
<feature type="region of interest" description="Disordered" evidence="1">
    <location>
        <begin position="348"/>
        <end position="372"/>
    </location>
</feature>
<evidence type="ECO:0000313" key="3">
    <source>
        <dbReference type="EnsemblMetazoa" id="AALFPA23_002590.P2500"/>
    </source>
</evidence>
<dbReference type="Proteomes" id="UP000069940">
    <property type="component" value="Unassembled WGS sequence"/>
</dbReference>
<feature type="region of interest" description="Disordered" evidence="1">
    <location>
        <begin position="31"/>
        <end position="56"/>
    </location>
</feature>